<accession>A0A9X0HPF7</accession>
<evidence type="ECO:0000313" key="1">
    <source>
        <dbReference type="EMBL" id="KUG09783.1"/>
    </source>
</evidence>
<dbReference type="EMBL" id="LNAL01000003">
    <property type="protein sequence ID" value="KUG09783.1"/>
    <property type="molecule type" value="Genomic_DNA"/>
</dbReference>
<dbReference type="RefSeq" id="WP_059068113.1">
    <property type="nucleotide sequence ID" value="NZ_LNAL01000003.1"/>
</dbReference>
<protein>
    <submittedName>
        <fullName evidence="1">Uncharacterized protein</fullName>
    </submittedName>
</protein>
<sequence>MHKLLAIFLTGLILLQSFSREVLVLDYALHKERITQLFCVNKDKPQMRCHGQCHLRKQLAKTTDQESKAPGSTGKVKYDAVLPLPCFAAESAVLPLAVRIAWPRLVAAYSYTWSGSIFHPPLLG</sequence>
<dbReference type="AlphaFoldDB" id="A0A9X0HPF7"/>
<dbReference type="OrthoDB" id="980645at2"/>
<evidence type="ECO:0000313" key="2">
    <source>
        <dbReference type="Proteomes" id="UP000054223"/>
    </source>
</evidence>
<proteinExistence type="predicted"/>
<comment type="caution">
    <text evidence="1">The sequence shown here is derived from an EMBL/GenBank/DDBJ whole genome shotgun (WGS) entry which is preliminary data.</text>
</comment>
<organism evidence="1 2">
    <name type="scientific">Solirubrum puertoriconensis</name>
    <dbReference type="NCBI Taxonomy" id="1751427"/>
    <lineage>
        <taxon>Bacteria</taxon>
        <taxon>Pseudomonadati</taxon>
        <taxon>Bacteroidota</taxon>
        <taxon>Cytophagia</taxon>
        <taxon>Cytophagales</taxon>
    </lineage>
</organism>
<gene>
    <name evidence="1" type="ORF">ASU33_19105</name>
</gene>
<dbReference type="Proteomes" id="UP000054223">
    <property type="component" value="Unassembled WGS sequence"/>
</dbReference>
<name>A0A9X0HPF7_SOLP1</name>
<reference evidence="1 2" key="1">
    <citation type="submission" date="2015-11" db="EMBL/GenBank/DDBJ databases">
        <title>Solirubrum puertoriconensis gen. nov. an environmental bacteria isolated in Puerto Rico.</title>
        <authorList>
            <person name="Cuebas-Irizarry M.F."/>
            <person name="Montalvo-Rodriguez R."/>
        </authorList>
    </citation>
    <scope>NUCLEOTIDE SEQUENCE [LARGE SCALE GENOMIC DNA]</scope>
    <source>
        <strain evidence="1 2">MC1A</strain>
    </source>
</reference>
<keyword evidence="2" id="KW-1185">Reference proteome</keyword>